<evidence type="ECO:0008006" key="4">
    <source>
        <dbReference type="Google" id="ProtNLM"/>
    </source>
</evidence>
<reference evidence="2 3" key="1">
    <citation type="submission" date="2019-09" db="EMBL/GenBank/DDBJ databases">
        <title>Draft genome of the ectomycorrhizal ascomycete Sphaerosporella brunnea.</title>
        <authorList>
            <consortium name="DOE Joint Genome Institute"/>
            <person name="Benucci G.M."/>
            <person name="Marozzi G."/>
            <person name="Antonielli L."/>
            <person name="Sanchez S."/>
            <person name="Marco P."/>
            <person name="Wang X."/>
            <person name="Falini L.B."/>
            <person name="Barry K."/>
            <person name="Haridas S."/>
            <person name="Lipzen A."/>
            <person name="Labutti K."/>
            <person name="Grigoriev I.V."/>
            <person name="Murat C."/>
            <person name="Martin F."/>
            <person name="Albertini E."/>
            <person name="Donnini D."/>
            <person name="Bonito G."/>
        </authorList>
    </citation>
    <scope>NUCLEOTIDE SEQUENCE [LARGE SCALE GENOMIC DNA]</scope>
    <source>
        <strain evidence="2 3">Sb_GMNB300</strain>
    </source>
</reference>
<organism evidence="2 3">
    <name type="scientific">Sphaerosporella brunnea</name>
    <dbReference type="NCBI Taxonomy" id="1250544"/>
    <lineage>
        <taxon>Eukaryota</taxon>
        <taxon>Fungi</taxon>
        <taxon>Dikarya</taxon>
        <taxon>Ascomycota</taxon>
        <taxon>Pezizomycotina</taxon>
        <taxon>Pezizomycetes</taxon>
        <taxon>Pezizales</taxon>
        <taxon>Pyronemataceae</taxon>
        <taxon>Sphaerosporella</taxon>
    </lineage>
</organism>
<sequence length="203" mass="21452">MLLPKILSLLGLSALLTAVGSVPVAVDNGNADPMGYSGPAGTLHTSDTGIQYLLLNDDFPADHPALNMTYVASEIAAGRPAPKLPGVPAPTFVAPQPPGVLHCETTEGSPHWMDVWKVSQTLWHFAKYNPGWCCNNPPGPCKQLVVEQTAASDICAWTPKKMCIDCVYAADAVFKIATQCTLASKAGGFVRYGGLADINAYHS</sequence>
<proteinExistence type="predicted"/>
<evidence type="ECO:0000256" key="1">
    <source>
        <dbReference type="SAM" id="SignalP"/>
    </source>
</evidence>
<gene>
    <name evidence="2" type="ORF">FN846DRAFT_984935</name>
</gene>
<comment type="caution">
    <text evidence="2">The sequence shown here is derived from an EMBL/GenBank/DDBJ whole genome shotgun (WGS) entry which is preliminary data.</text>
</comment>
<dbReference type="Proteomes" id="UP000326924">
    <property type="component" value="Unassembled WGS sequence"/>
</dbReference>
<feature type="chain" id="PRO_5023896552" description="LysM domain-containing protein" evidence="1">
    <location>
        <begin position="22"/>
        <end position="203"/>
    </location>
</feature>
<keyword evidence="1" id="KW-0732">Signal</keyword>
<protein>
    <recommendedName>
        <fullName evidence="4">LysM domain-containing protein</fullName>
    </recommendedName>
</protein>
<dbReference type="InParanoid" id="A0A5J5EVR6"/>
<dbReference type="EMBL" id="VXIS01000113">
    <property type="protein sequence ID" value="KAA8903965.1"/>
    <property type="molecule type" value="Genomic_DNA"/>
</dbReference>
<evidence type="ECO:0000313" key="2">
    <source>
        <dbReference type="EMBL" id="KAA8903965.1"/>
    </source>
</evidence>
<name>A0A5J5EVR6_9PEZI</name>
<evidence type="ECO:0000313" key="3">
    <source>
        <dbReference type="Proteomes" id="UP000326924"/>
    </source>
</evidence>
<dbReference type="AlphaFoldDB" id="A0A5J5EVR6"/>
<accession>A0A5J5EVR6</accession>
<keyword evidence="3" id="KW-1185">Reference proteome</keyword>
<feature type="signal peptide" evidence="1">
    <location>
        <begin position="1"/>
        <end position="21"/>
    </location>
</feature>